<feature type="compositionally biased region" description="Low complexity" evidence="1">
    <location>
        <begin position="24"/>
        <end position="36"/>
    </location>
</feature>
<name>A0A5J4V189_9EUKA</name>
<dbReference type="AlphaFoldDB" id="A0A5J4V189"/>
<feature type="region of interest" description="Disordered" evidence="1">
    <location>
        <begin position="248"/>
        <end position="273"/>
    </location>
</feature>
<accession>A0A5J4V189</accession>
<feature type="compositionally biased region" description="Acidic residues" evidence="1">
    <location>
        <begin position="156"/>
        <end position="172"/>
    </location>
</feature>
<dbReference type="Proteomes" id="UP000324800">
    <property type="component" value="Unassembled WGS sequence"/>
</dbReference>
<evidence type="ECO:0000313" key="2">
    <source>
        <dbReference type="EMBL" id="KAA6376499.1"/>
    </source>
</evidence>
<dbReference type="EMBL" id="SNRW01010476">
    <property type="protein sequence ID" value="KAA6376499.1"/>
    <property type="molecule type" value="Genomic_DNA"/>
</dbReference>
<feature type="region of interest" description="Disordered" evidence="1">
    <location>
        <begin position="24"/>
        <end position="56"/>
    </location>
</feature>
<organism evidence="2 3">
    <name type="scientific">Streblomastix strix</name>
    <dbReference type="NCBI Taxonomy" id="222440"/>
    <lineage>
        <taxon>Eukaryota</taxon>
        <taxon>Metamonada</taxon>
        <taxon>Preaxostyla</taxon>
        <taxon>Oxymonadida</taxon>
        <taxon>Streblomastigidae</taxon>
        <taxon>Streblomastix</taxon>
    </lineage>
</organism>
<sequence length="358" mass="41809">MAPLYSPTNCISTPFTSNQQNIRQNQISNSNSYQNQKRPLSPTKKKSLITPSNRNSEKQLTQLQQIQQQQQQEFLKQQQDQSHNLQELQQKLLQQHQQLQQQQQPTKRGNRWVYDSIDGKQWKEIPIVGSVELIGVGRRKLNDGEKEYEDIKKIGEDEEEEEEEEQQQIEEQIEVKKEEKDQQEKDKDEQDRLNTAKKRNQRKRERKRIRKLRKKQSMLLEALQQGNNNQVMNNRIGLDGLSTIRRNNDYEDLSDSSDDDEDEDDNKGIDAFIDKKGSQQDLKSASKVIEDDILDEGERIPVQVIYQKLNNGIDAALGDEDEQEVKDEIDTQDNNDNTITTYNEDIQVLKIDDGDDVD</sequence>
<feature type="compositionally biased region" description="Basic and acidic residues" evidence="1">
    <location>
        <begin position="173"/>
        <end position="194"/>
    </location>
</feature>
<evidence type="ECO:0000256" key="1">
    <source>
        <dbReference type="SAM" id="MobiDB-lite"/>
    </source>
</evidence>
<evidence type="ECO:0000313" key="3">
    <source>
        <dbReference type="Proteomes" id="UP000324800"/>
    </source>
</evidence>
<protein>
    <submittedName>
        <fullName evidence="2">Uncharacterized protein</fullName>
    </submittedName>
</protein>
<feature type="region of interest" description="Disordered" evidence="1">
    <location>
        <begin position="154"/>
        <end position="208"/>
    </location>
</feature>
<gene>
    <name evidence="2" type="ORF">EZS28_027975</name>
</gene>
<feature type="compositionally biased region" description="Acidic residues" evidence="1">
    <location>
        <begin position="250"/>
        <end position="265"/>
    </location>
</feature>
<feature type="compositionally biased region" description="Basic residues" evidence="1">
    <location>
        <begin position="195"/>
        <end position="208"/>
    </location>
</feature>
<proteinExistence type="predicted"/>
<reference evidence="2 3" key="1">
    <citation type="submission" date="2019-03" db="EMBL/GenBank/DDBJ databases">
        <title>Single cell metagenomics reveals metabolic interactions within the superorganism composed of flagellate Streblomastix strix and complex community of Bacteroidetes bacteria on its surface.</title>
        <authorList>
            <person name="Treitli S.C."/>
            <person name="Kolisko M."/>
            <person name="Husnik F."/>
            <person name="Keeling P."/>
            <person name="Hampl V."/>
        </authorList>
    </citation>
    <scope>NUCLEOTIDE SEQUENCE [LARGE SCALE GENOMIC DNA]</scope>
    <source>
        <strain evidence="2">ST1C</strain>
    </source>
</reference>
<comment type="caution">
    <text evidence="2">The sequence shown here is derived from an EMBL/GenBank/DDBJ whole genome shotgun (WGS) entry which is preliminary data.</text>
</comment>